<dbReference type="OrthoDB" id="3946696at2759"/>
<proteinExistence type="predicted"/>
<keyword evidence="2" id="KW-1185">Reference proteome</keyword>
<dbReference type="EMBL" id="KB446539">
    <property type="protein sequence ID" value="EME44645.1"/>
    <property type="molecule type" value="Genomic_DNA"/>
</dbReference>
<sequence>MHYQSSSRKRSEARSEWTTLIGGMDEILTAPNPPLAGLEAITHHANTQAIILTYYRTLNPKVMRFSKPVYVRPQERAKWRKMKQDRIRVYAARLEADDYTKEHPSSCATALEVLLKYRTHRVLYGERFHAKHYPFKRNNTNFMDLPGEIRNSVSRLALVLDEPVEFAPKTYYNNENEGPVGRLLYQHRKELWSILRIVRVGKQISSEATDIFSGENEFRFTNLLGWYVLHSFLTAFGTKNVARLGQLSVCVLWRGLDYEHDTWDATLVHGTGIGEKLRAAASKKMNLPVRTTSHLRFEQARLVCIDMLHTCRDIRILRFILPHHYHFTDAPSIPQRYSYMMVSWRRGWPTRFSLSVSSHMKVEKITFREREVYIMLTRTLRRSTRQMGWLLGADGCILLP</sequence>
<dbReference type="PANTHER" id="PTHR42085:SF8">
    <property type="entry name" value="F-BOX DOMAIN-CONTAINING PROTEIN"/>
    <property type="match status" value="1"/>
</dbReference>
<evidence type="ECO:0000313" key="2">
    <source>
        <dbReference type="Proteomes" id="UP000016933"/>
    </source>
</evidence>
<gene>
    <name evidence="1" type="ORF">DOTSEDRAFT_72187</name>
</gene>
<reference evidence="2" key="1">
    <citation type="journal article" date="2012" name="PLoS Genet.">
        <title>The genomes of the fungal plant pathogens Cladosporium fulvum and Dothistroma septosporum reveal adaptation to different hosts and lifestyles but also signatures of common ancestry.</title>
        <authorList>
            <person name="de Wit P.J.G.M."/>
            <person name="van der Burgt A."/>
            <person name="Oekmen B."/>
            <person name="Stergiopoulos I."/>
            <person name="Abd-Elsalam K.A."/>
            <person name="Aerts A.L."/>
            <person name="Bahkali A.H."/>
            <person name="Beenen H.G."/>
            <person name="Chettri P."/>
            <person name="Cox M.P."/>
            <person name="Datema E."/>
            <person name="de Vries R.P."/>
            <person name="Dhillon B."/>
            <person name="Ganley A.R."/>
            <person name="Griffiths S.A."/>
            <person name="Guo Y."/>
            <person name="Hamelin R.C."/>
            <person name="Henrissat B."/>
            <person name="Kabir M.S."/>
            <person name="Jashni M.K."/>
            <person name="Kema G."/>
            <person name="Klaubauf S."/>
            <person name="Lapidus A."/>
            <person name="Levasseur A."/>
            <person name="Lindquist E."/>
            <person name="Mehrabi R."/>
            <person name="Ohm R.A."/>
            <person name="Owen T.J."/>
            <person name="Salamov A."/>
            <person name="Schwelm A."/>
            <person name="Schijlen E."/>
            <person name="Sun H."/>
            <person name="van den Burg H.A."/>
            <person name="van Ham R.C.H.J."/>
            <person name="Zhang S."/>
            <person name="Goodwin S.B."/>
            <person name="Grigoriev I.V."/>
            <person name="Collemare J."/>
            <person name="Bradshaw R.E."/>
        </authorList>
    </citation>
    <scope>NUCLEOTIDE SEQUENCE [LARGE SCALE GENOMIC DNA]</scope>
    <source>
        <strain evidence="2">NZE10 / CBS 128990</strain>
    </source>
</reference>
<dbReference type="AlphaFoldDB" id="N1PQL8"/>
<dbReference type="OMA" id="WYVLHSF"/>
<organism evidence="1 2">
    <name type="scientific">Dothistroma septosporum (strain NZE10 / CBS 128990)</name>
    <name type="common">Red band needle blight fungus</name>
    <name type="synonym">Mycosphaerella pini</name>
    <dbReference type="NCBI Taxonomy" id="675120"/>
    <lineage>
        <taxon>Eukaryota</taxon>
        <taxon>Fungi</taxon>
        <taxon>Dikarya</taxon>
        <taxon>Ascomycota</taxon>
        <taxon>Pezizomycotina</taxon>
        <taxon>Dothideomycetes</taxon>
        <taxon>Dothideomycetidae</taxon>
        <taxon>Mycosphaerellales</taxon>
        <taxon>Mycosphaerellaceae</taxon>
        <taxon>Dothistroma</taxon>
    </lineage>
</organism>
<reference evidence="1 2" key="2">
    <citation type="journal article" date="2012" name="PLoS Pathog.">
        <title>Diverse lifestyles and strategies of plant pathogenesis encoded in the genomes of eighteen Dothideomycetes fungi.</title>
        <authorList>
            <person name="Ohm R.A."/>
            <person name="Feau N."/>
            <person name="Henrissat B."/>
            <person name="Schoch C.L."/>
            <person name="Horwitz B.A."/>
            <person name="Barry K.W."/>
            <person name="Condon B.J."/>
            <person name="Copeland A.C."/>
            <person name="Dhillon B."/>
            <person name="Glaser F."/>
            <person name="Hesse C.N."/>
            <person name="Kosti I."/>
            <person name="LaButti K."/>
            <person name="Lindquist E.A."/>
            <person name="Lucas S."/>
            <person name="Salamov A.A."/>
            <person name="Bradshaw R.E."/>
            <person name="Ciuffetti L."/>
            <person name="Hamelin R.C."/>
            <person name="Kema G.H.J."/>
            <person name="Lawrence C."/>
            <person name="Scott J.A."/>
            <person name="Spatafora J.W."/>
            <person name="Turgeon B.G."/>
            <person name="de Wit P.J.G.M."/>
            <person name="Zhong S."/>
            <person name="Goodwin S.B."/>
            <person name="Grigoriev I.V."/>
        </authorList>
    </citation>
    <scope>NUCLEOTIDE SEQUENCE [LARGE SCALE GENOMIC DNA]</scope>
    <source>
        <strain evidence="2">NZE10 / CBS 128990</strain>
    </source>
</reference>
<evidence type="ECO:0000313" key="1">
    <source>
        <dbReference type="EMBL" id="EME44645.1"/>
    </source>
</evidence>
<accession>N1PQL8</accession>
<protein>
    <submittedName>
        <fullName evidence="1">Uncharacterized protein</fullName>
    </submittedName>
</protein>
<dbReference type="PANTHER" id="PTHR42085">
    <property type="entry name" value="F-BOX DOMAIN-CONTAINING PROTEIN"/>
    <property type="match status" value="1"/>
</dbReference>
<name>N1PQL8_DOTSN</name>
<dbReference type="HOGENOM" id="CLU_688922_0_0_1"/>
<dbReference type="Proteomes" id="UP000016933">
    <property type="component" value="Unassembled WGS sequence"/>
</dbReference>
<dbReference type="InterPro" id="IPR038883">
    <property type="entry name" value="AN11006-like"/>
</dbReference>
<dbReference type="STRING" id="675120.N1PQL8"/>